<feature type="region of interest" description="Disordered" evidence="1">
    <location>
        <begin position="395"/>
        <end position="426"/>
    </location>
</feature>
<reference evidence="2" key="2">
    <citation type="submission" date="2025-08" db="UniProtKB">
        <authorList>
            <consortium name="Ensembl"/>
        </authorList>
    </citation>
    <scope>IDENTIFICATION</scope>
</reference>
<dbReference type="Proteomes" id="UP000018468">
    <property type="component" value="Linkage group LG3"/>
</dbReference>
<dbReference type="HOGENOM" id="CLU_326501_0_0_1"/>
<feature type="region of interest" description="Disordered" evidence="1">
    <location>
        <begin position="643"/>
        <end position="687"/>
    </location>
</feature>
<feature type="compositionally biased region" description="Polar residues" evidence="1">
    <location>
        <begin position="643"/>
        <end position="652"/>
    </location>
</feature>
<dbReference type="Ensembl" id="ENSLOCT00000014098.1">
    <property type="protein sequence ID" value="ENSLOCP00000014069.1"/>
    <property type="gene ID" value="ENSLOCG00000011453.1"/>
</dbReference>
<dbReference type="PANTHER" id="PTHR16131:SF2">
    <property type="entry name" value="LIGAND-DEPENDENT NUCLEAR RECEPTOR-INTERACTING FACTOR 1"/>
    <property type="match status" value="1"/>
</dbReference>
<dbReference type="GO" id="GO:0006355">
    <property type="term" value="P:regulation of DNA-templated transcription"/>
    <property type="evidence" value="ECO:0007669"/>
    <property type="project" value="InterPro"/>
</dbReference>
<dbReference type="GO" id="GO:0042974">
    <property type="term" value="F:nuclear retinoic acid receptor binding"/>
    <property type="evidence" value="ECO:0007669"/>
    <property type="project" value="InterPro"/>
</dbReference>
<accession>W5N0B0</accession>
<dbReference type="Bgee" id="ENSLOCG00000011453">
    <property type="expression patterns" value="Expressed in bone element and 13 other cell types or tissues"/>
</dbReference>
<dbReference type="CTD" id="55791"/>
<keyword evidence="3" id="KW-1185">Reference proteome</keyword>
<dbReference type="STRING" id="7918.ENSLOCP00000014069"/>
<evidence type="ECO:0000256" key="1">
    <source>
        <dbReference type="SAM" id="MobiDB-lite"/>
    </source>
</evidence>
<dbReference type="InterPro" id="IPR026191">
    <property type="entry name" value="LRIF1"/>
</dbReference>
<protein>
    <submittedName>
        <fullName evidence="2">Ligand dependent nuclear receptor interacting factor 1</fullName>
    </submittedName>
</protein>
<feature type="compositionally biased region" description="Polar residues" evidence="1">
    <location>
        <begin position="663"/>
        <end position="672"/>
    </location>
</feature>
<feature type="compositionally biased region" description="Polar residues" evidence="1">
    <location>
        <begin position="406"/>
        <end position="421"/>
    </location>
</feature>
<evidence type="ECO:0000313" key="3">
    <source>
        <dbReference type="Proteomes" id="UP000018468"/>
    </source>
</evidence>
<dbReference type="GeneID" id="102682425"/>
<dbReference type="OrthoDB" id="9944055at2759"/>
<evidence type="ECO:0000313" key="2">
    <source>
        <dbReference type="Ensembl" id="ENSLOCP00000014069.1"/>
    </source>
</evidence>
<feature type="compositionally biased region" description="Polar residues" evidence="1">
    <location>
        <begin position="526"/>
        <end position="536"/>
    </location>
</feature>
<organism evidence="2 3">
    <name type="scientific">Lepisosteus oculatus</name>
    <name type="common">Spotted gar</name>
    <dbReference type="NCBI Taxonomy" id="7918"/>
    <lineage>
        <taxon>Eukaryota</taxon>
        <taxon>Metazoa</taxon>
        <taxon>Chordata</taxon>
        <taxon>Craniata</taxon>
        <taxon>Vertebrata</taxon>
        <taxon>Euteleostomi</taxon>
        <taxon>Actinopterygii</taxon>
        <taxon>Neopterygii</taxon>
        <taxon>Holostei</taxon>
        <taxon>Semionotiformes</taxon>
        <taxon>Lepisosteidae</taxon>
        <taxon>Lepisosteus</taxon>
    </lineage>
</organism>
<dbReference type="InParanoid" id="W5N0B0"/>
<dbReference type="AlphaFoldDB" id="W5N0B0"/>
<dbReference type="GeneTree" id="ENSGT00390000017353"/>
<dbReference type="PANTHER" id="PTHR16131">
    <property type="entry name" value="LIGAND-DEPENDENT NUCLEAR RECEPTOR-INTERACTING FACTOR 1"/>
    <property type="match status" value="1"/>
</dbReference>
<feature type="compositionally biased region" description="Polar residues" evidence="1">
    <location>
        <begin position="468"/>
        <end position="479"/>
    </location>
</feature>
<dbReference type="OMA" id="RICNSAN"/>
<proteinExistence type="predicted"/>
<feature type="region of interest" description="Disordered" evidence="1">
    <location>
        <begin position="440"/>
        <end position="543"/>
    </location>
</feature>
<dbReference type="KEGG" id="loc:102682425"/>
<dbReference type="FunCoup" id="W5N0B0">
    <property type="interactions" value="217"/>
</dbReference>
<name>W5N0B0_LEPOC</name>
<sequence>MIMNNNFVRFSVPLKPSDNLPASSNQSVSHGYYQVMPTICSNGQNILKLIPVQKVGGQFLQMQAKINLSSTYKNSDAEALVTTNQPAIRFTPTTVSPGPIAILQQTSPGKFILKRQSDGNVLVNPIHGMGQVQEKVTFATTCSPVHIQVPVTPHKPQQTSAPVEVLALNSTKTPSVLNLKQLPVTVKSPVLPNGHCLQIPANAEVKSFPASALPQAIKKKILPPTINCSVEASDPSKNAQTVIYVSPVNTIKTMSPVQTIPVSSATEALTHLLKVAKHSVGNDPVTTTAKSALPKSSQNTASPIKWVVQENPDAPAPCLVPVTTKDITTDILKTLTRIEKQGKDEQNVASKSTVSQDIQPKVTAGKDNALVMCNGKLYFVAKKTSEFSNISSQSQKVSENIGKDSSVASHQNPPSSQNLPAASSRLRTSDLHCQHMEPILINDGPDDIVDLCNEGSQDEPTHQKNVESNKVQSPVNQSSRNDDDDDSNVIFVSYIPPKTAVESNKDRESVPRTSPSACSRPEKSTVDSGQQQSIGNFSGKRKCESDSQLRKQFGITSEIKICLQRAPLHDKLVRDKSQRSPSTSKCTLEGIRKLIQGSRMEMKTKKHVEVVVVPDLDATPKRELESSPCDETKKRKLELPENISGTASTSGANAIAPSEEKFASSTSTSSGVQRLEKKEVQLGKESNTLRSSERSILNVTSSDSEVISSGMACAVTKCDTFSPMKAILPAMANSAMDEIKETEELGPALSNSVAEVAGVQNAVKCNKPQESYTNSSVRKEIHAPSKTDPVMEKGMPNLSLSSAIRTESNCIEALVNISLEAAAAKKNVAKSCESSDCSVPMETCSLSTSFETTVEHCTSDDLYTVTPMDAEEIVRDEKIKRLRELLKQKEAALEVLRKDIIKQP</sequence>
<dbReference type="EMBL" id="AHAT01016727">
    <property type="status" value="NOT_ANNOTATED_CDS"/>
    <property type="molecule type" value="Genomic_DNA"/>
</dbReference>
<dbReference type="Pfam" id="PF15741">
    <property type="entry name" value="LRIF1"/>
    <property type="match status" value="3"/>
</dbReference>
<reference evidence="3" key="1">
    <citation type="submission" date="2011-12" db="EMBL/GenBank/DDBJ databases">
        <title>The Draft Genome of Lepisosteus oculatus.</title>
        <authorList>
            <consortium name="The Broad Institute Genome Assembly &amp; Analysis Group"/>
            <consortium name="Computational R&amp;D Group"/>
            <consortium name="and Sequencing Platform"/>
            <person name="Di Palma F."/>
            <person name="Alfoldi J."/>
            <person name="Johnson J."/>
            <person name="Berlin A."/>
            <person name="Gnerre S."/>
            <person name="Jaffe D."/>
            <person name="MacCallum I."/>
            <person name="Young S."/>
            <person name="Walker B.J."/>
            <person name="Lander E.S."/>
            <person name="Lindblad-Toh K."/>
        </authorList>
    </citation>
    <scope>NUCLEOTIDE SEQUENCE [LARGE SCALE GENOMIC DNA]</scope>
</reference>
<reference evidence="2" key="3">
    <citation type="submission" date="2025-09" db="UniProtKB">
        <authorList>
            <consortium name="Ensembl"/>
        </authorList>
    </citation>
    <scope>IDENTIFICATION</scope>
</reference>
<dbReference type="eggNOG" id="ENOG502QU1A">
    <property type="taxonomic scope" value="Eukaryota"/>
</dbReference>